<dbReference type="PaxDb" id="882-DVU_2821"/>
<reference evidence="1 2" key="1">
    <citation type="journal article" date="2004" name="Nat. Biotechnol.">
        <title>The genome sequence of the anaerobic, sulfate-reducing bacterium Desulfovibrio vulgaris Hildenborough.</title>
        <authorList>
            <person name="Heidelberg J.F."/>
            <person name="Seshadri R."/>
            <person name="Haveman S.A."/>
            <person name="Hemme C.L."/>
            <person name="Paulsen I.T."/>
            <person name="Kolonay J.F."/>
            <person name="Eisen J.A."/>
            <person name="Ward N."/>
            <person name="Methe B."/>
            <person name="Brinkac L.M."/>
            <person name="Daugherty S.C."/>
            <person name="Deboy R.T."/>
            <person name="Dodson R.J."/>
            <person name="Durkin A.S."/>
            <person name="Madupu R."/>
            <person name="Nelson W.C."/>
            <person name="Sullivan S.A."/>
            <person name="Fouts D."/>
            <person name="Haft D.H."/>
            <person name="Selengut J."/>
            <person name="Peterson J.D."/>
            <person name="Davidsen T.M."/>
            <person name="Zafar N."/>
            <person name="Zhou L."/>
            <person name="Radune D."/>
            <person name="Dimitrov G."/>
            <person name="Hance M."/>
            <person name="Tran K."/>
            <person name="Khouri H."/>
            <person name="Gill J."/>
            <person name="Utterback T.R."/>
            <person name="Feldblyum T.V."/>
            <person name="Wall J.D."/>
            <person name="Voordouw G."/>
            <person name="Fraser C.M."/>
        </authorList>
    </citation>
    <scope>NUCLEOTIDE SEQUENCE [LARGE SCALE GENOMIC DNA]</scope>
    <source>
        <strain evidence="2">ATCC 29579 / DSM 644 / NCIMB 8303 / VKM B-1760 / Hildenborough</strain>
    </source>
</reference>
<proteinExistence type="predicted"/>
<accession>Q727N4</accession>
<sequence>MACARKHEGGFWCKGGAKMLRDGRRSGLKRRAWADPESPAALSGEGLLPPVGVSGHGSCLEAGVMHQPSRSPA</sequence>
<evidence type="ECO:0000313" key="2">
    <source>
        <dbReference type="Proteomes" id="UP000002194"/>
    </source>
</evidence>
<protein>
    <submittedName>
        <fullName evidence="1">Uncharacterized protein</fullName>
    </submittedName>
</protein>
<dbReference type="EnsemblBacteria" id="AAS97293">
    <property type="protein sequence ID" value="AAS97293"/>
    <property type="gene ID" value="DVU_2821"/>
</dbReference>
<keyword evidence="2" id="KW-1185">Reference proteome</keyword>
<name>Q727N4_NITV2</name>
<dbReference type="HOGENOM" id="CLU_2698705_0_0_7"/>
<dbReference type="EMBL" id="AE017285">
    <property type="protein sequence ID" value="AAS97293.1"/>
    <property type="molecule type" value="Genomic_DNA"/>
</dbReference>
<dbReference type="KEGG" id="dvu:DVU_2821"/>
<organism evidence="1 2">
    <name type="scientific">Nitratidesulfovibrio vulgaris (strain ATCC 29579 / DSM 644 / CCUG 34227 / NCIMB 8303 / VKM B-1760 / Hildenborough)</name>
    <name type="common">Desulfovibrio vulgaris</name>
    <dbReference type="NCBI Taxonomy" id="882"/>
    <lineage>
        <taxon>Bacteria</taxon>
        <taxon>Pseudomonadati</taxon>
        <taxon>Thermodesulfobacteriota</taxon>
        <taxon>Desulfovibrionia</taxon>
        <taxon>Desulfovibrionales</taxon>
        <taxon>Desulfovibrionaceae</taxon>
        <taxon>Nitratidesulfovibrio</taxon>
    </lineage>
</organism>
<gene>
    <name evidence="1" type="ordered locus">DVU_2821</name>
</gene>
<dbReference type="Proteomes" id="UP000002194">
    <property type="component" value="Chromosome"/>
</dbReference>
<dbReference type="AlphaFoldDB" id="Q727N4"/>
<evidence type="ECO:0000313" key="1">
    <source>
        <dbReference type="EMBL" id="AAS97293.1"/>
    </source>
</evidence>